<name>A0A9X4QNG8_9BACL</name>
<accession>A0A9X4QNG8</accession>
<evidence type="ECO:0000313" key="1">
    <source>
        <dbReference type="EMBL" id="MDG0792768.1"/>
    </source>
</evidence>
<keyword evidence="2" id="KW-1185">Reference proteome</keyword>
<reference evidence="1 2" key="1">
    <citation type="submission" date="2022-10" db="EMBL/GenBank/DDBJ databases">
        <title>Comparative genomic analysis of Cohnella hashimotonis sp. nov., isolated from the International Space Station.</title>
        <authorList>
            <person name="Simpson A."/>
            <person name="Venkateswaran K."/>
        </authorList>
    </citation>
    <scope>NUCLEOTIDE SEQUENCE [LARGE SCALE GENOMIC DNA]</scope>
    <source>
        <strain evidence="1 2">DSM 18997</strain>
    </source>
</reference>
<protein>
    <submittedName>
        <fullName evidence="1">Uncharacterized protein</fullName>
    </submittedName>
</protein>
<dbReference type="EMBL" id="JAPDHZ010000003">
    <property type="protein sequence ID" value="MDG0792768.1"/>
    <property type="molecule type" value="Genomic_DNA"/>
</dbReference>
<organism evidence="1 2">
    <name type="scientific">Cohnella ginsengisoli</name>
    <dbReference type="NCBI Taxonomy" id="425004"/>
    <lineage>
        <taxon>Bacteria</taxon>
        <taxon>Bacillati</taxon>
        <taxon>Bacillota</taxon>
        <taxon>Bacilli</taxon>
        <taxon>Bacillales</taxon>
        <taxon>Paenibacillaceae</taxon>
        <taxon>Cohnella</taxon>
    </lineage>
</organism>
<gene>
    <name evidence="1" type="ORF">OMP38_19235</name>
</gene>
<dbReference type="Proteomes" id="UP001153387">
    <property type="component" value="Unassembled WGS sequence"/>
</dbReference>
<evidence type="ECO:0000313" key="2">
    <source>
        <dbReference type="Proteomes" id="UP001153387"/>
    </source>
</evidence>
<proteinExistence type="predicted"/>
<dbReference type="AlphaFoldDB" id="A0A9X4QNG8"/>
<sequence length="88" mass="9109">MVADPYKQLASALESRMNRVAAKQVAGVPAELGTMTGAGLKLDSFKYEMPDYLQAEGLQLMPGDRVLAIPVAGGSQAIVVCKVVSAGG</sequence>
<comment type="caution">
    <text evidence="1">The sequence shown here is derived from an EMBL/GenBank/DDBJ whole genome shotgun (WGS) entry which is preliminary data.</text>
</comment>